<comment type="caution">
    <text evidence="2">The sequence shown here is derived from an EMBL/GenBank/DDBJ whole genome shotgun (WGS) entry which is preliminary data.</text>
</comment>
<dbReference type="EMBL" id="JANPWB010000004">
    <property type="protein sequence ID" value="KAJ1191583.1"/>
    <property type="molecule type" value="Genomic_DNA"/>
</dbReference>
<organism evidence="2 3">
    <name type="scientific">Pleurodeles waltl</name>
    <name type="common">Iberian ribbed newt</name>
    <dbReference type="NCBI Taxonomy" id="8319"/>
    <lineage>
        <taxon>Eukaryota</taxon>
        <taxon>Metazoa</taxon>
        <taxon>Chordata</taxon>
        <taxon>Craniata</taxon>
        <taxon>Vertebrata</taxon>
        <taxon>Euteleostomi</taxon>
        <taxon>Amphibia</taxon>
        <taxon>Batrachia</taxon>
        <taxon>Caudata</taxon>
        <taxon>Salamandroidea</taxon>
        <taxon>Salamandridae</taxon>
        <taxon>Pleurodelinae</taxon>
        <taxon>Pleurodeles</taxon>
    </lineage>
</organism>
<accession>A0AAV7URA9</accession>
<sequence length="92" mass="10158">MNRFLSSPSGGLSSAHGHKEVNEGRSLSGQKGTAGCLPSALQAELDIRRMAKAPDRAHNKRWSAGWQGFSQTNHLAFAHRFRWTSNSGRRQL</sequence>
<name>A0AAV7URA9_PLEWA</name>
<reference evidence="2" key="1">
    <citation type="journal article" date="2022" name="bioRxiv">
        <title>Sequencing and chromosome-scale assembly of the giantPleurodeles waltlgenome.</title>
        <authorList>
            <person name="Brown T."/>
            <person name="Elewa A."/>
            <person name="Iarovenko S."/>
            <person name="Subramanian E."/>
            <person name="Araus A.J."/>
            <person name="Petzold A."/>
            <person name="Susuki M."/>
            <person name="Suzuki K.-i.T."/>
            <person name="Hayashi T."/>
            <person name="Toyoda A."/>
            <person name="Oliveira C."/>
            <person name="Osipova E."/>
            <person name="Leigh N.D."/>
            <person name="Simon A."/>
            <person name="Yun M.H."/>
        </authorList>
    </citation>
    <scope>NUCLEOTIDE SEQUENCE</scope>
    <source>
        <strain evidence="2">20211129_DDA</strain>
        <tissue evidence="2">Liver</tissue>
    </source>
</reference>
<evidence type="ECO:0000313" key="3">
    <source>
        <dbReference type="Proteomes" id="UP001066276"/>
    </source>
</evidence>
<protein>
    <submittedName>
        <fullName evidence="2">Uncharacterized protein</fullName>
    </submittedName>
</protein>
<gene>
    <name evidence="2" type="ORF">NDU88_000899</name>
</gene>
<feature type="region of interest" description="Disordered" evidence="1">
    <location>
        <begin position="1"/>
        <end position="35"/>
    </location>
</feature>
<dbReference type="Proteomes" id="UP001066276">
    <property type="component" value="Chromosome 2_2"/>
</dbReference>
<proteinExistence type="predicted"/>
<evidence type="ECO:0000313" key="2">
    <source>
        <dbReference type="EMBL" id="KAJ1191583.1"/>
    </source>
</evidence>
<keyword evidence="3" id="KW-1185">Reference proteome</keyword>
<feature type="compositionally biased region" description="Polar residues" evidence="1">
    <location>
        <begin position="1"/>
        <end position="12"/>
    </location>
</feature>
<evidence type="ECO:0000256" key="1">
    <source>
        <dbReference type="SAM" id="MobiDB-lite"/>
    </source>
</evidence>
<dbReference type="AlphaFoldDB" id="A0AAV7URA9"/>